<reference evidence="1 2" key="1">
    <citation type="submission" date="2012-12" db="EMBL/GenBank/DDBJ databases">
        <title>Whole genome shotgun sequence of Gordonia aichiensis NBRC 108223.</title>
        <authorList>
            <person name="Isaki-Nakamura S."/>
            <person name="Hosoyama A."/>
            <person name="Tsuchikane K."/>
            <person name="Ando Y."/>
            <person name="Baba S."/>
            <person name="Ohji S."/>
            <person name="Hamada M."/>
            <person name="Tamura T."/>
            <person name="Yamazoe A."/>
            <person name="Yamazaki S."/>
            <person name="Fujita N."/>
        </authorList>
    </citation>
    <scope>NUCLEOTIDE SEQUENCE [LARGE SCALE GENOMIC DNA]</scope>
    <source>
        <strain evidence="1 2">NBRC 108223</strain>
    </source>
</reference>
<dbReference type="EMBL" id="BANR01000039">
    <property type="protein sequence ID" value="GAC51057.1"/>
    <property type="molecule type" value="Genomic_DNA"/>
</dbReference>
<keyword evidence="2" id="KW-1185">Reference proteome</keyword>
<organism evidence="1 2">
    <name type="scientific">Gordonia aichiensis NBRC 108223</name>
    <dbReference type="NCBI Taxonomy" id="1220583"/>
    <lineage>
        <taxon>Bacteria</taxon>
        <taxon>Bacillati</taxon>
        <taxon>Actinomycetota</taxon>
        <taxon>Actinomycetes</taxon>
        <taxon>Mycobacteriales</taxon>
        <taxon>Gordoniaceae</taxon>
        <taxon>Gordonia</taxon>
    </lineage>
</organism>
<dbReference type="STRING" id="1220583.GOACH_39_00150"/>
<protein>
    <recommendedName>
        <fullName evidence="3">Polymerase nucleotidyl transferase domain-containing protein</fullName>
    </recommendedName>
</protein>
<evidence type="ECO:0000313" key="1">
    <source>
        <dbReference type="EMBL" id="GAC51057.1"/>
    </source>
</evidence>
<accession>L7KSY5</accession>
<name>L7KSY5_9ACTN</name>
<dbReference type="AlphaFoldDB" id="L7KSY5"/>
<dbReference type="eggNOG" id="COG1708">
    <property type="taxonomic scope" value="Bacteria"/>
</dbReference>
<comment type="caution">
    <text evidence="1">The sequence shown here is derived from an EMBL/GenBank/DDBJ whole genome shotgun (WGS) entry which is preliminary data.</text>
</comment>
<sequence>MFAQRVSVASRQTYVRGGRPVDVRDAVAEIVPAADELRTLRDLCTRSISTREMLAGKVQQIIEGVEGISPDTVDVLACGSLARQEHSDASDVDYLIVSSSLRFAALRDAGHQIHRLVAELDGKPGASGIFGQAVGMFDLIERVGLQDDTNISHTRRMEILLESVSLTGGDIRSQIVRAIIDRYTTSRSSMGPPRFLINDVLRYWRTITVDFQAKRDGSHDQQKMILRYLKLRITRKILLASSVLPLITVSPSSNDRDTYINELAALFDDPPLCRLIATTTRLDDADAVENTRVVCRVLNDFLAATGSKEQRQRFDGIDWDDREQDADYMALKASADELDDALAAIFTSPNVIEATKSYMLF</sequence>
<gene>
    <name evidence="1" type="ORF">GOACH_39_00150</name>
</gene>
<proteinExistence type="predicted"/>
<evidence type="ECO:0000313" key="2">
    <source>
        <dbReference type="Proteomes" id="UP000010988"/>
    </source>
</evidence>
<evidence type="ECO:0008006" key="3">
    <source>
        <dbReference type="Google" id="ProtNLM"/>
    </source>
</evidence>
<dbReference type="Proteomes" id="UP000010988">
    <property type="component" value="Unassembled WGS sequence"/>
</dbReference>